<evidence type="ECO:0000256" key="4">
    <source>
        <dbReference type="ARBA" id="ARBA00023172"/>
    </source>
</evidence>
<dbReference type="InterPro" id="IPR002104">
    <property type="entry name" value="Integrase_catalytic"/>
</dbReference>
<name>A0A1C5AJD1_9ACTN</name>
<organism evidence="6 7">
    <name type="scientific">Micromonospora marina</name>
    <dbReference type="NCBI Taxonomy" id="307120"/>
    <lineage>
        <taxon>Bacteria</taxon>
        <taxon>Bacillati</taxon>
        <taxon>Actinomycetota</taxon>
        <taxon>Actinomycetes</taxon>
        <taxon>Micromonosporales</taxon>
        <taxon>Micromonosporaceae</taxon>
        <taxon>Micromonospora</taxon>
    </lineage>
</organism>
<proteinExistence type="inferred from homology"/>
<keyword evidence="3" id="KW-0238">DNA-binding</keyword>
<dbReference type="Pfam" id="PF14659">
    <property type="entry name" value="Phage_int_SAM_3"/>
    <property type="match status" value="1"/>
</dbReference>
<accession>A0A1C5AJD1</accession>
<dbReference type="AlphaFoldDB" id="A0A1C5AJD1"/>
<dbReference type="Gene3D" id="1.10.443.10">
    <property type="entry name" value="Intergrase catalytic core"/>
    <property type="match status" value="1"/>
</dbReference>
<sequence>MAVYSYRLANGQARWFFIIDLPPDTNGRRRQHKRQGFPNQAAALKAEDEARAAYGGADLGADGSVAAELESWLNERELDVQETTLSNYRDVIRCYVVPHIGGRQLYALDKRVIHDLYKKLLKSGGKNGTPLSPTTVRIVHRILMKALGDLGVNVDGVRQPRQAERETMGRKGVWTPAQSAKFLKHHADHRLRAAWVLAIVVGTRRGELAGLKWPRVDLDRGVLLLHWQRTTTSNGVVEKAPKGKSKRAVALGPALVAELLAHQTRQAVEKADAGVLYHDGGYLFCREDGEPYYPKYFTDQWAKACVDASVPVIALHDARHTSATTGADAGVPEHVMQRRLGHADSRTTREVYTHVLPESERRAAELMEAVLGDAATWSPSAN</sequence>
<dbReference type="PANTHER" id="PTHR30349:SF41">
    <property type="entry name" value="INTEGRASE_RECOMBINASE PROTEIN MJ0367-RELATED"/>
    <property type="match status" value="1"/>
</dbReference>
<dbReference type="CDD" id="cd01189">
    <property type="entry name" value="INT_ICEBs1_C_like"/>
    <property type="match status" value="1"/>
</dbReference>
<gene>
    <name evidence="6" type="ORF">GA0070215_13331</name>
</gene>
<evidence type="ECO:0000256" key="1">
    <source>
        <dbReference type="ARBA" id="ARBA00008857"/>
    </source>
</evidence>
<dbReference type="Proteomes" id="UP000198551">
    <property type="component" value="Unassembled WGS sequence"/>
</dbReference>
<evidence type="ECO:0000256" key="2">
    <source>
        <dbReference type="ARBA" id="ARBA00022908"/>
    </source>
</evidence>
<dbReference type="EMBL" id="FMCV01000033">
    <property type="protein sequence ID" value="SCF45269.1"/>
    <property type="molecule type" value="Genomic_DNA"/>
</dbReference>
<keyword evidence="2" id="KW-0229">DNA integration</keyword>
<keyword evidence="7" id="KW-1185">Reference proteome</keyword>
<dbReference type="PANTHER" id="PTHR30349">
    <property type="entry name" value="PHAGE INTEGRASE-RELATED"/>
    <property type="match status" value="1"/>
</dbReference>
<dbReference type="InterPro" id="IPR050090">
    <property type="entry name" value="Tyrosine_recombinase_XerCD"/>
</dbReference>
<dbReference type="GO" id="GO:0015074">
    <property type="term" value="P:DNA integration"/>
    <property type="evidence" value="ECO:0007669"/>
    <property type="project" value="UniProtKB-KW"/>
</dbReference>
<dbReference type="InterPro" id="IPR013762">
    <property type="entry name" value="Integrase-like_cat_sf"/>
</dbReference>
<dbReference type="InterPro" id="IPR010998">
    <property type="entry name" value="Integrase_recombinase_N"/>
</dbReference>
<dbReference type="GO" id="GO:0003677">
    <property type="term" value="F:DNA binding"/>
    <property type="evidence" value="ECO:0007669"/>
    <property type="project" value="UniProtKB-KW"/>
</dbReference>
<dbReference type="Gene3D" id="1.10.150.130">
    <property type="match status" value="1"/>
</dbReference>
<dbReference type="InterPro" id="IPR011010">
    <property type="entry name" value="DNA_brk_join_enz"/>
</dbReference>
<dbReference type="Pfam" id="PF00589">
    <property type="entry name" value="Phage_integrase"/>
    <property type="match status" value="1"/>
</dbReference>
<evidence type="ECO:0000259" key="5">
    <source>
        <dbReference type="PROSITE" id="PS51898"/>
    </source>
</evidence>
<protein>
    <submittedName>
        <fullName evidence="6">Phage integrase, N-terminal SAM-like domain</fullName>
    </submittedName>
</protein>
<dbReference type="RefSeq" id="WP_091051183.1">
    <property type="nucleotide sequence ID" value="NZ_FMCV01000033.1"/>
</dbReference>
<dbReference type="SUPFAM" id="SSF56349">
    <property type="entry name" value="DNA breaking-rejoining enzymes"/>
    <property type="match status" value="1"/>
</dbReference>
<dbReference type="GO" id="GO:0006310">
    <property type="term" value="P:DNA recombination"/>
    <property type="evidence" value="ECO:0007669"/>
    <property type="project" value="UniProtKB-KW"/>
</dbReference>
<comment type="similarity">
    <text evidence="1">Belongs to the 'phage' integrase family.</text>
</comment>
<reference evidence="7" key="1">
    <citation type="submission" date="2016-06" db="EMBL/GenBank/DDBJ databases">
        <authorList>
            <person name="Varghese N."/>
        </authorList>
    </citation>
    <scope>NUCLEOTIDE SEQUENCE [LARGE SCALE GENOMIC DNA]</scope>
    <source>
        <strain evidence="7">DSM 45555</strain>
    </source>
</reference>
<evidence type="ECO:0000313" key="7">
    <source>
        <dbReference type="Proteomes" id="UP000198551"/>
    </source>
</evidence>
<keyword evidence="4" id="KW-0233">DNA recombination</keyword>
<dbReference type="PROSITE" id="PS51898">
    <property type="entry name" value="TYR_RECOMBINASE"/>
    <property type="match status" value="1"/>
</dbReference>
<evidence type="ECO:0000256" key="3">
    <source>
        <dbReference type="ARBA" id="ARBA00023125"/>
    </source>
</evidence>
<evidence type="ECO:0000313" key="6">
    <source>
        <dbReference type="EMBL" id="SCF45269.1"/>
    </source>
</evidence>
<dbReference type="InterPro" id="IPR004107">
    <property type="entry name" value="Integrase_SAM-like_N"/>
</dbReference>
<feature type="domain" description="Tyr recombinase" evidence="5">
    <location>
        <begin position="169"/>
        <end position="365"/>
    </location>
</feature>